<dbReference type="Proteomes" id="UP001230005">
    <property type="component" value="Unassembled WGS sequence"/>
</dbReference>
<gene>
    <name evidence="1" type="ORF">J2S74_000659</name>
</gene>
<reference evidence="1 2" key="1">
    <citation type="submission" date="2023-07" db="EMBL/GenBank/DDBJ databases">
        <title>Genomic Encyclopedia of Type Strains, Phase IV (KMG-IV): sequencing the most valuable type-strain genomes for metagenomic binning, comparative biology and taxonomic classification.</title>
        <authorList>
            <person name="Goeker M."/>
        </authorList>
    </citation>
    <scope>NUCLEOTIDE SEQUENCE [LARGE SCALE GENOMIC DNA]</scope>
    <source>
        <strain evidence="1 2">DSM 9768</strain>
    </source>
</reference>
<organism evidence="1 2">
    <name type="scientific">Evansella vedderi</name>
    <dbReference type="NCBI Taxonomy" id="38282"/>
    <lineage>
        <taxon>Bacteria</taxon>
        <taxon>Bacillati</taxon>
        <taxon>Bacillota</taxon>
        <taxon>Bacilli</taxon>
        <taxon>Bacillales</taxon>
        <taxon>Bacillaceae</taxon>
        <taxon>Evansella</taxon>
    </lineage>
</organism>
<sequence length="53" mass="6204">MDEEEARLMLLALEQTMEVYKEITAGLKIPDLLADEKVYAKMTIEEMENRLPF</sequence>
<accession>A0ABT9ZRC2</accession>
<evidence type="ECO:0000313" key="2">
    <source>
        <dbReference type="Proteomes" id="UP001230005"/>
    </source>
</evidence>
<dbReference type="RefSeq" id="WP_307321726.1">
    <property type="nucleotide sequence ID" value="NZ_JAUSUG010000002.1"/>
</dbReference>
<evidence type="ECO:0000313" key="1">
    <source>
        <dbReference type="EMBL" id="MDQ0253287.1"/>
    </source>
</evidence>
<comment type="caution">
    <text evidence="1">The sequence shown here is derived from an EMBL/GenBank/DDBJ whole genome shotgun (WGS) entry which is preliminary data.</text>
</comment>
<keyword evidence="2" id="KW-1185">Reference proteome</keyword>
<name>A0ABT9ZRC2_9BACI</name>
<proteinExistence type="predicted"/>
<dbReference type="EMBL" id="JAUSUG010000002">
    <property type="protein sequence ID" value="MDQ0253287.1"/>
    <property type="molecule type" value="Genomic_DNA"/>
</dbReference>
<protein>
    <submittedName>
        <fullName evidence="1">Uncharacterized protein</fullName>
    </submittedName>
</protein>